<dbReference type="InterPro" id="IPR003764">
    <property type="entry name" value="GlcNAc_6-P_deAcase"/>
</dbReference>
<dbReference type="GO" id="GO:0008448">
    <property type="term" value="F:N-acetylglucosamine-6-phosphate deacetylase activity"/>
    <property type="evidence" value="ECO:0007669"/>
    <property type="project" value="InterPro"/>
</dbReference>
<evidence type="ECO:0000256" key="4">
    <source>
        <dbReference type="ARBA" id="ARBA00023277"/>
    </source>
</evidence>
<dbReference type="Gene3D" id="3.20.20.140">
    <property type="entry name" value="Metal-dependent hydrolases"/>
    <property type="match status" value="1"/>
</dbReference>
<reference evidence="10 11" key="1">
    <citation type="submission" date="2018-01" db="EMBL/GenBank/DDBJ databases">
        <title>Glutamicibacter soli strain NHPC-3 Whole genome sequence and assembly.</title>
        <authorList>
            <person name="Choudhury P."/>
            <person name="Gupta D."/>
            <person name="Sengupta K."/>
            <person name="Jawed A."/>
            <person name="Sultana N."/>
            <person name="Saha P."/>
        </authorList>
    </citation>
    <scope>NUCLEOTIDE SEQUENCE [LARGE SCALE GENOMIC DNA]</scope>
    <source>
        <strain evidence="10 11">NHPC-3</strain>
    </source>
</reference>
<dbReference type="RefSeq" id="WP_047118753.1">
    <property type="nucleotide sequence ID" value="NZ_POAF01000008.1"/>
</dbReference>
<feature type="domain" description="Amidohydrolase-related" evidence="9">
    <location>
        <begin position="59"/>
        <end position="388"/>
    </location>
</feature>
<feature type="binding site" evidence="7">
    <location>
        <begin position="238"/>
        <end position="239"/>
    </location>
    <ligand>
        <name>substrate</name>
    </ligand>
</feature>
<proteinExistence type="inferred from homology"/>
<evidence type="ECO:0000313" key="10">
    <source>
        <dbReference type="EMBL" id="RBL99448.1"/>
    </source>
</evidence>
<evidence type="ECO:0000256" key="6">
    <source>
        <dbReference type="PIRSR" id="PIRSR038994-1"/>
    </source>
</evidence>
<feature type="binding site" evidence="8">
    <location>
        <position position="200"/>
    </location>
    <ligand>
        <name>Zn(2+)</name>
        <dbReference type="ChEBI" id="CHEBI:29105"/>
    </ligand>
</feature>
<keyword evidence="3 5" id="KW-0378">Hydrolase</keyword>
<dbReference type="Gene3D" id="2.30.40.10">
    <property type="entry name" value="Urease, subunit C, domain 1"/>
    <property type="match status" value="1"/>
</dbReference>
<keyword evidence="2 8" id="KW-0479">Metal-binding</keyword>
<evidence type="ECO:0000256" key="2">
    <source>
        <dbReference type="ARBA" id="ARBA00022723"/>
    </source>
</evidence>
<accession>A0A365YA52</accession>
<organism evidence="10 11">
    <name type="scientific">Glutamicibacter soli</name>
    <dbReference type="NCBI Taxonomy" id="453836"/>
    <lineage>
        <taxon>Bacteria</taxon>
        <taxon>Bacillati</taxon>
        <taxon>Actinomycetota</taxon>
        <taxon>Actinomycetes</taxon>
        <taxon>Micrococcales</taxon>
        <taxon>Micrococcaceae</taxon>
        <taxon>Glutamicibacter</taxon>
    </lineage>
</organism>
<evidence type="ECO:0000256" key="7">
    <source>
        <dbReference type="PIRSR" id="PIRSR038994-2"/>
    </source>
</evidence>
<feature type="binding site" evidence="7">
    <location>
        <position position="273"/>
    </location>
    <ligand>
        <name>substrate</name>
    </ligand>
</feature>
<evidence type="ECO:0000256" key="3">
    <source>
        <dbReference type="ARBA" id="ARBA00022801"/>
    </source>
</evidence>
<evidence type="ECO:0000259" key="9">
    <source>
        <dbReference type="Pfam" id="PF01979"/>
    </source>
</evidence>
<dbReference type="GO" id="GO:0046872">
    <property type="term" value="F:metal ion binding"/>
    <property type="evidence" value="ECO:0007669"/>
    <property type="project" value="UniProtKB-KW"/>
</dbReference>
<dbReference type="PANTHER" id="PTHR11113">
    <property type="entry name" value="N-ACETYLGLUCOSAMINE-6-PHOSPHATE DEACETYLASE"/>
    <property type="match status" value="1"/>
</dbReference>
<dbReference type="InterPro" id="IPR032466">
    <property type="entry name" value="Metal_Hydrolase"/>
</dbReference>
<feature type="binding site" evidence="7">
    <location>
        <position position="246"/>
    </location>
    <ligand>
        <name>substrate</name>
    </ligand>
</feature>
<dbReference type="GO" id="GO:0006046">
    <property type="term" value="P:N-acetylglucosamine catabolic process"/>
    <property type="evidence" value="ECO:0007669"/>
    <property type="project" value="TreeGrafter"/>
</dbReference>
<dbReference type="PANTHER" id="PTHR11113:SF14">
    <property type="entry name" value="N-ACETYLGLUCOSAMINE-6-PHOSPHATE DEACETYLASE"/>
    <property type="match status" value="1"/>
</dbReference>
<dbReference type="InterPro" id="IPR011059">
    <property type="entry name" value="Metal-dep_hydrolase_composite"/>
</dbReference>
<dbReference type="Proteomes" id="UP000252167">
    <property type="component" value="Unassembled WGS sequence"/>
</dbReference>
<comment type="cofactor">
    <cofactor evidence="8">
        <name>a divalent metal cation</name>
        <dbReference type="ChEBI" id="CHEBI:60240"/>
    </cofactor>
    <text evidence="8">Binds 1 divalent metal cation per subunit.</text>
</comment>
<feature type="binding site" evidence="8">
    <location>
        <position position="134"/>
    </location>
    <ligand>
        <name>Zn(2+)</name>
        <dbReference type="ChEBI" id="CHEBI:29105"/>
    </ligand>
</feature>
<dbReference type="InterPro" id="IPR006680">
    <property type="entry name" value="Amidohydro-rel"/>
</dbReference>
<evidence type="ECO:0000256" key="5">
    <source>
        <dbReference type="PIRNR" id="PIRNR038994"/>
    </source>
</evidence>
<dbReference type="EMBL" id="POAF01000008">
    <property type="protein sequence ID" value="RBL99448.1"/>
    <property type="molecule type" value="Genomic_DNA"/>
</dbReference>
<keyword evidence="11" id="KW-1185">Reference proteome</keyword>
<evidence type="ECO:0000256" key="8">
    <source>
        <dbReference type="PIRSR" id="PIRSR038994-3"/>
    </source>
</evidence>
<name>A0A365YA52_9MICC</name>
<keyword evidence="4 5" id="KW-0119">Carbohydrate metabolism</keyword>
<dbReference type="Pfam" id="PF01979">
    <property type="entry name" value="Amidohydro_1"/>
    <property type="match status" value="1"/>
</dbReference>
<sequence>MTASRLVLFATLVSDGMKVTDGALAIEDDRIAFAGNRDDFLAKEDAGQFAVHPVPEGAVLIPGLIDLHCHGAVGADFAAPEHQAVTEALGYLHKAGTTTLLASLVTADRGAMVEAAEILAEFAEEGLIAGIHAEGPFLSEARCGAQDPRFLSNPQPEFVDELFAASRGQLRTMTYAPELEGSEELISQLVSYGVVPSLGHTNATATQTSDSLLFAREQLRSAGVDGFTEKPTVTHLFNGMPPLHHREPGPVAACLETAQRGDAYVELIGDGVHLSPDTVRLMFNLVRARSILLVSDSMAATGLADGSYSLGPQEVKVADGQARLATDGSLAGGTATLLQIVRETVAAGIPLVQAVYAATVNPASLIGLADEVGSLHYGFAADVLVLDAELQLVETFRKGQLL</sequence>
<feature type="active site" description="Proton donor/acceptor" evidence="6">
    <location>
        <position position="296"/>
    </location>
</feature>
<evidence type="ECO:0000256" key="1">
    <source>
        <dbReference type="ARBA" id="ARBA00010716"/>
    </source>
</evidence>
<dbReference type="AlphaFoldDB" id="A0A365YA52"/>
<dbReference type="SUPFAM" id="SSF51338">
    <property type="entry name" value="Composite domain of metallo-dependent hydrolases"/>
    <property type="match status" value="1"/>
</dbReference>
<feature type="binding site" evidence="7">
    <location>
        <position position="145"/>
    </location>
    <ligand>
        <name>substrate</name>
    </ligand>
</feature>
<gene>
    <name evidence="10" type="ORF">C1H84_15855</name>
</gene>
<dbReference type="PIRSF" id="PIRSF038994">
    <property type="entry name" value="NagA"/>
    <property type="match status" value="1"/>
</dbReference>
<comment type="similarity">
    <text evidence="1 5">Belongs to the metallo-dependent hydrolases superfamily. NagA family.</text>
</comment>
<feature type="binding site" evidence="8">
    <location>
        <position position="235"/>
    </location>
    <ligand>
        <name>Zn(2+)</name>
        <dbReference type="ChEBI" id="CHEBI:29105"/>
    </ligand>
</feature>
<evidence type="ECO:0000313" key="11">
    <source>
        <dbReference type="Proteomes" id="UP000252167"/>
    </source>
</evidence>
<dbReference type="SUPFAM" id="SSF51556">
    <property type="entry name" value="Metallo-dependent hydrolases"/>
    <property type="match status" value="1"/>
</dbReference>
<protein>
    <submittedName>
        <fullName evidence="10">N-acetylglucosamine-6-phosphate deacetylase</fullName>
    </submittedName>
</protein>
<feature type="binding site" evidence="7">
    <location>
        <begin position="330"/>
        <end position="332"/>
    </location>
    <ligand>
        <name>substrate</name>
    </ligand>
</feature>
<dbReference type="CDD" id="cd00854">
    <property type="entry name" value="NagA"/>
    <property type="match status" value="1"/>
</dbReference>
<comment type="caution">
    <text evidence="10">The sequence shown here is derived from an EMBL/GenBank/DDBJ whole genome shotgun (WGS) entry which is preliminary data.</text>
</comment>